<evidence type="ECO:0000313" key="3">
    <source>
        <dbReference type="Proteomes" id="UP000292274"/>
    </source>
</evidence>
<evidence type="ECO:0000313" key="2">
    <source>
        <dbReference type="EMBL" id="TCB96518.1"/>
    </source>
</evidence>
<dbReference type="AlphaFoldDB" id="A0A4R0GM71"/>
<proteinExistence type="predicted"/>
<accession>A0A4R0GM71</accession>
<name>A0A4R0GM71_9ACTN</name>
<sequence>MMSSRSVLYSGTWFRRTLTTLTFGALLLPTILASSAGADDGRRSDKLSDLRLCDLSACYLALGVVDSDGDGVADADEIVSGYDPLDPASTPPLSLVLDATLAGKLPTYELGYGTWAVFPEEFVKGLEKKWYDLQGRPGGVGSSLPSQVFGIPTRRGSLALAGIDDGLLKGLGIEAPWKTGLTFGLTLDSAGKKMGIDLGRFNGSWYGAYDGVTGWWAASHGGEKNSSTDKDTRVTEYGDGSSSRTWDGTPGCDGLCTSSSRTEYYDKDLNTAGSSTDEAYYDLNGRYHTDRTQRDQNGNVVKETHTTHERNKEGGTTITKDTTEYERDENGKVTGTKKTHTERTVDKDGNETSSTTTTQKCDAKGENCHDGMTTGEEVTGLVLPGTAWLSHQEASAALAKVLTMKGATVTPVQDAPTVIGVLTDDDVNAALHRRDLISLFSGDDIATHVGAMVLGGGWNKAKPETRPDLPSPLDGATGSGGPGGGCSSGPGTC</sequence>
<feature type="region of interest" description="Disordered" evidence="1">
    <location>
        <begin position="220"/>
        <end position="244"/>
    </location>
</feature>
<gene>
    <name evidence="2" type="ORF">E0H26_15360</name>
</gene>
<protein>
    <submittedName>
        <fullName evidence="2">Uncharacterized protein</fullName>
    </submittedName>
</protein>
<feature type="compositionally biased region" description="Polar residues" evidence="1">
    <location>
        <begin position="351"/>
        <end position="360"/>
    </location>
</feature>
<feature type="compositionally biased region" description="Basic and acidic residues" evidence="1">
    <location>
        <begin position="339"/>
        <end position="350"/>
    </location>
</feature>
<feature type="compositionally biased region" description="Basic and acidic residues" evidence="1">
    <location>
        <begin position="321"/>
        <end position="331"/>
    </location>
</feature>
<dbReference type="RefSeq" id="WP_131304329.1">
    <property type="nucleotide sequence ID" value="NZ_SJJR01000009.1"/>
</dbReference>
<evidence type="ECO:0000256" key="1">
    <source>
        <dbReference type="SAM" id="MobiDB-lite"/>
    </source>
</evidence>
<organism evidence="2 3">
    <name type="scientific">Micromonospora zingiberis</name>
    <dbReference type="NCBI Taxonomy" id="2053011"/>
    <lineage>
        <taxon>Bacteria</taxon>
        <taxon>Bacillati</taxon>
        <taxon>Actinomycetota</taxon>
        <taxon>Actinomycetes</taxon>
        <taxon>Micromonosporales</taxon>
        <taxon>Micromonosporaceae</taxon>
        <taxon>Micromonospora</taxon>
    </lineage>
</organism>
<dbReference type="EMBL" id="SJJR01000009">
    <property type="protein sequence ID" value="TCB96518.1"/>
    <property type="molecule type" value="Genomic_DNA"/>
</dbReference>
<feature type="compositionally biased region" description="Basic and acidic residues" evidence="1">
    <location>
        <begin position="302"/>
        <end position="313"/>
    </location>
</feature>
<feature type="compositionally biased region" description="Basic and acidic residues" evidence="1">
    <location>
        <begin position="221"/>
        <end position="236"/>
    </location>
</feature>
<dbReference type="OrthoDB" id="3317068at2"/>
<comment type="caution">
    <text evidence="2">The sequence shown here is derived from an EMBL/GenBank/DDBJ whole genome shotgun (WGS) entry which is preliminary data.</text>
</comment>
<feature type="compositionally biased region" description="Gly residues" evidence="1">
    <location>
        <begin position="477"/>
        <end position="493"/>
    </location>
</feature>
<feature type="region of interest" description="Disordered" evidence="1">
    <location>
        <begin position="461"/>
        <end position="493"/>
    </location>
</feature>
<keyword evidence="3" id="KW-1185">Reference proteome</keyword>
<reference evidence="2 3" key="1">
    <citation type="submission" date="2019-02" db="EMBL/GenBank/DDBJ databases">
        <title>Jishengella sp. nov., isolated from a root of Zingiber montanum.</title>
        <authorList>
            <person name="Kuncharoen N."/>
            <person name="Kudo T."/>
            <person name="Masahiro Y."/>
            <person name="Ohkuma M."/>
            <person name="Tanasupawat S."/>
        </authorList>
    </citation>
    <scope>NUCLEOTIDE SEQUENCE [LARGE SCALE GENOMIC DNA]</scope>
    <source>
        <strain evidence="2 3">PLAI 1-1</strain>
    </source>
</reference>
<dbReference type="Proteomes" id="UP000292274">
    <property type="component" value="Unassembled WGS sequence"/>
</dbReference>
<feature type="region of interest" description="Disordered" evidence="1">
    <location>
        <begin position="287"/>
        <end position="360"/>
    </location>
</feature>